<evidence type="ECO:0000313" key="8">
    <source>
        <dbReference type="EMBL" id="MFD2457408.1"/>
    </source>
</evidence>
<dbReference type="Proteomes" id="UP001597419">
    <property type="component" value="Unassembled WGS sequence"/>
</dbReference>
<sequence length="243" mass="26111">MNLTYLRLEILRIVRSPQFAIFTIGMPLVMFLLFGGLFGDTVLPNGTRSGVVTMMNMAAYGSMAGALFTGARVATERTEGWQRQLRVTPMRASSYLSVKVFSAMAMALPVVVVIFAAGMLRGEHLTAGQWVTALVSLWLGALPFAVLGLVAGLHGKGDTVGAVTGAMMLPLGMFGGLWMPLQMLPDWMGTIARFLPSYWLGALGRSPLTHEAGIGTAVLVLAAWLVVPALVVLRRFRLDTAKL</sequence>
<dbReference type="RefSeq" id="WP_345388695.1">
    <property type="nucleotide sequence ID" value="NZ_BAABHG010000003.1"/>
</dbReference>
<keyword evidence="4 6" id="KW-0472">Membrane</keyword>
<feature type="transmembrane region" description="Helical" evidence="6">
    <location>
        <begin position="160"/>
        <end position="179"/>
    </location>
</feature>
<name>A0ABW5G7G4_9PSEU</name>
<dbReference type="PANTHER" id="PTHR43229:SF2">
    <property type="entry name" value="NODULATION PROTEIN J"/>
    <property type="match status" value="1"/>
</dbReference>
<evidence type="ECO:0000256" key="6">
    <source>
        <dbReference type="SAM" id="Phobius"/>
    </source>
</evidence>
<organism evidence="8 9">
    <name type="scientific">Amycolatopsis samaneae</name>
    <dbReference type="NCBI Taxonomy" id="664691"/>
    <lineage>
        <taxon>Bacteria</taxon>
        <taxon>Bacillati</taxon>
        <taxon>Actinomycetota</taxon>
        <taxon>Actinomycetes</taxon>
        <taxon>Pseudonocardiales</taxon>
        <taxon>Pseudonocardiaceae</taxon>
        <taxon>Amycolatopsis</taxon>
    </lineage>
</organism>
<evidence type="ECO:0000256" key="4">
    <source>
        <dbReference type="ARBA" id="ARBA00023136"/>
    </source>
</evidence>
<evidence type="ECO:0000259" key="7">
    <source>
        <dbReference type="Pfam" id="PF01061"/>
    </source>
</evidence>
<dbReference type="InterPro" id="IPR013525">
    <property type="entry name" value="ABC2_TM"/>
</dbReference>
<dbReference type="Pfam" id="PF01061">
    <property type="entry name" value="ABC2_membrane"/>
    <property type="match status" value="1"/>
</dbReference>
<keyword evidence="3 6" id="KW-1133">Transmembrane helix</keyword>
<dbReference type="PIRSF" id="PIRSF006648">
    <property type="entry name" value="DrrB"/>
    <property type="match status" value="1"/>
</dbReference>
<feature type="domain" description="ABC-2 type transporter transmembrane" evidence="7">
    <location>
        <begin position="6"/>
        <end position="200"/>
    </location>
</feature>
<keyword evidence="2 6" id="KW-0812">Transmembrane</keyword>
<evidence type="ECO:0000313" key="9">
    <source>
        <dbReference type="Proteomes" id="UP001597419"/>
    </source>
</evidence>
<feature type="transmembrane region" description="Helical" evidence="6">
    <location>
        <begin position="130"/>
        <end position="153"/>
    </location>
</feature>
<dbReference type="InterPro" id="IPR000412">
    <property type="entry name" value="ABC_2_transport"/>
</dbReference>
<feature type="transmembrane region" description="Helical" evidence="6">
    <location>
        <begin position="20"/>
        <end position="38"/>
    </location>
</feature>
<keyword evidence="5" id="KW-0046">Antibiotic resistance</keyword>
<keyword evidence="9" id="KW-1185">Reference proteome</keyword>
<feature type="transmembrane region" description="Helical" evidence="6">
    <location>
        <begin position="58"/>
        <end position="75"/>
    </location>
</feature>
<evidence type="ECO:0000256" key="3">
    <source>
        <dbReference type="ARBA" id="ARBA00022989"/>
    </source>
</evidence>
<accession>A0ABW5G7G4</accession>
<feature type="transmembrane region" description="Helical" evidence="6">
    <location>
        <begin position="96"/>
        <end position="118"/>
    </location>
</feature>
<dbReference type="PANTHER" id="PTHR43229">
    <property type="entry name" value="NODULATION PROTEIN J"/>
    <property type="match status" value="1"/>
</dbReference>
<evidence type="ECO:0000256" key="5">
    <source>
        <dbReference type="ARBA" id="ARBA00023251"/>
    </source>
</evidence>
<comment type="caution">
    <text evidence="8">The sequence shown here is derived from an EMBL/GenBank/DDBJ whole genome shotgun (WGS) entry which is preliminary data.</text>
</comment>
<gene>
    <name evidence="8" type="ORF">ACFSYJ_02310</name>
</gene>
<dbReference type="InterPro" id="IPR051784">
    <property type="entry name" value="Nod_factor_ABC_transporter"/>
</dbReference>
<feature type="transmembrane region" description="Helical" evidence="6">
    <location>
        <begin position="212"/>
        <end position="233"/>
    </location>
</feature>
<proteinExistence type="predicted"/>
<protein>
    <submittedName>
        <fullName evidence="8">ABC transporter permease</fullName>
    </submittedName>
</protein>
<dbReference type="EMBL" id="JBHUKU010000002">
    <property type="protein sequence ID" value="MFD2457408.1"/>
    <property type="molecule type" value="Genomic_DNA"/>
</dbReference>
<comment type="subcellular location">
    <subcellularLocation>
        <location evidence="1">Membrane</location>
        <topology evidence="1">Multi-pass membrane protein</topology>
    </subcellularLocation>
</comment>
<evidence type="ECO:0000256" key="1">
    <source>
        <dbReference type="ARBA" id="ARBA00004141"/>
    </source>
</evidence>
<evidence type="ECO:0000256" key="2">
    <source>
        <dbReference type="ARBA" id="ARBA00022692"/>
    </source>
</evidence>
<reference evidence="9" key="1">
    <citation type="journal article" date="2019" name="Int. J. Syst. Evol. Microbiol.">
        <title>The Global Catalogue of Microorganisms (GCM) 10K type strain sequencing project: providing services to taxonomists for standard genome sequencing and annotation.</title>
        <authorList>
            <consortium name="The Broad Institute Genomics Platform"/>
            <consortium name="The Broad Institute Genome Sequencing Center for Infectious Disease"/>
            <person name="Wu L."/>
            <person name="Ma J."/>
        </authorList>
    </citation>
    <scope>NUCLEOTIDE SEQUENCE [LARGE SCALE GENOMIC DNA]</scope>
    <source>
        <strain evidence="9">CGMCC 4.7643</strain>
    </source>
</reference>